<evidence type="ECO:0000256" key="1">
    <source>
        <dbReference type="ARBA" id="ARBA00023002"/>
    </source>
</evidence>
<dbReference type="InterPro" id="IPR015590">
    <property type="entry name" value="Aldehyde_DH_dom"/>
</dbReference>
<keyword evidence="1" id="KW-0560">Oxidoreductase</keyword>
<keyword evidence="4" id="KW-1185">Reference proteome</keyword>
<dbReference type="EMBL" id="CP147982">
    <property type="protein sequence ID" value="WXK74661.1"/>
    <property type="molecule type" value="Genomic_DNA"/>
</dbReference>
<name>A0ABZ2QEM6_9ACTN</name>
<dbReference type="Gene3D" id="3.40.605.10">
    <property type="entry name" value="Aldehyde Dehydrogenase, Chain A, domain 1"/>
    <property type="match status" value="1"/>
</dbReference>
<sequence>MLQDLYEAMALKARLDCGKGDEADRRDPRLAGRVAHSTDTQSREALRLARRAQPGWARVSLERRLDFAGAFHCALRARAEEFVDVLVAEGHPAQVARWELASLLSITPALLRAHRGCAQGRHSQAGKGRFAGTGREPTC</sequence>
<protein>
    <submittedName>
        <fullName evidence="3">Aldehyde dehydrogenase family protein</fullName>
    </submittedName>
</protein>
<dbReference type="InterPro" id="IPR016161">
    <property type="entry name" value="Ald_DH/histidinol_DH"/>
</dbReference>
<dbReference type="InterPro" id="IPR016162">
    <property type="entry name" value="Ald_DH_N"/>
</dbReference>
<evidence type="ECO:0000313" key="3">
    <source>
        <dbReference type="EMBL" id="WXK74661.1"/>
    </source>
</evidence>
<accession>A0ABZ2QEM6</accession>
<dbReference type="RefSeq" id="WP_407284898.1">
    <property type="nucleotide sequence ID" value="NZ_CP147982.1"/>
</dbReference>
<proteinExistence type="predicted"/>
<gene>
    <name evidence="3" type="ORF">WAB15_00955</name>
</gene>
<organism evidence="3 4">
    <name type="scientific">Streptomyces sirii</name>
    <dbReference type="NCBI Taxonomy" id="3127701"/>
    <lineage>
        <taxon>Bacteria</taxon>
        <taxon>Bacillati</taxon>
        <taxon>Actinomycetota</taxon>
        <taxon>Actinomycetes</taxon>
        <taxon>Kitasatosporales</taxon>
        <taxon>Streptomycetaceae</taxon>
        <taxon>Streptomyces</taxon>
    </lineage>
</organism>
<feature type="domain" description="Aldehyde dehydrogenase" evidence="2">
    <location>
        <begin position="30"/>
        <end position="137"/>
    </location>
</feature>
<evidence type="ECO:0000259" key="2">
    <source>
        <dbReference type="Pfam" id="PF00171"/>
    </source>
</evidence>
<dbReference type="SUPFAM" id="SSF53720">
    <property type="entry name" value="ALDH-like"/>
    <property type="match status" value="1"/>
</dbReference>
<evidence type="ECO:0000313" key="4">
    <source>
        <dbReference type="Proteomes" id="UP001626628"/>
    </source>
</evidence>
<dbReference type="Pfam" id="PF00171">
    <property type="entry name" value="Aldedh"/>
    <property type="match status" value="1"/>
</dbReference>
<dbReference type="Proteomes" id="UP001626628">
    <property type="component" value="Chromosome"/>
</dbReference>
<reference evidence="3 4" key="1">
    <citation type="submission" date="2024-03" db="EMBL/GenBank/DDBJ databases">
        <title>The complete genome of Streptomyces sirii sp.nov.</title>
        <authorList>
            <person name="Zakalyukina Y.V."/>
            <person name="Belik A.R."/>
            <person name="Biryukov M.V."/>
            <person name="Baturina O.A."/>
            <person name="Kabilov M.R."/>
        </authorList>
    </citation>
    <scope>NUCLEOTIDE SEQUENCE [LARGE SCALE GENOMIC DNA]</scope>
    <source>
        <strain evidence="3 4">BP-8</strain>
    </source>
</reference>